<dbReference type="Pfam" id="PF00571">
    <property type="entry name" value="CBS"/>
    <property type="match status" value="2"/>
</dbReference>
<keyword evidence="1" id="KW-0129">CBS domain</keyword>
<name>A0A498L0H7_9EURY</name>
<evidence type="ECO:0000313" key="3">
    <source>
        <dbReference type="EMBL" id="RXK48003.1"/>
    </source>
</evidence>
<dbReference type="CDD" id="cd02205">
    <property type="entry name" value="CBS_pair_SF"/>
    <property type="match status" value="1"/>
</dbReference>
<dbReference type="Gene3D" id="3.10.129.10">
    <property type="entry name" value="Hotdog Thioesterase"/>
    <property type="match status" value="1"/>
</dbReference>
<keyword evidence="4" id="KW-1185">Reference proteome</keyword>
<comment type="caution">
    <text evidence="3">The sequence shown here is derived from an EMBL/GenBank/DDBJ whole genome shotgun (WGS) entry which is preliminary data.</text>
</comment>
<gene>
    <name evidence="3" type="ORF">EAF64_15345</name>
</gene>
<dbReference type="InterPro" id="IPR002539">
    <property type="entry name" value="MaoC-like_dom"/>
</dbReference>
<dbReference type="PANTHER" id="PTHR43437">
    <property type="entry name" value="HYDROXYACYL-THIOESTER DEHYDRATASE TYPE 2, MITOCHONDRIAL-RELATED"/>
    <property type="match status" value="1"/>
</dbReference>
<dbReference type="InterPro" id="IPR046342">
    <property type="entry name" value="CBS_dom_sf"/>
</dbReference>
<dbReference type="PROSITE" id="PS51371">
    <property type="entry name" value="CBS"/>
    <property type="match status" value="2"/>
</dbReference>
<dbReference type="Proteomes" id="UP000289691">
    <property type="component" value="Unassembled WGS sequence"/>
</dbReference>
<dbReference type="PANTHER" id="PTHR43437:SF3">
    <property type="entry name" value="HYDROXYACYL-THIOESTER DEHYDRATASE TYPE 2, MITOCHONDRIAL"/>
    <property type="match status" value="1"/>
</dbReference>
<dbReference type="GO" id="GO:0006633">
    <property type="term" value="P:fatty acid biosynthetic process"/>
    <property type="evidence" value="ECO:0007669"/>
    <property type="project" value="TreeGrafter"/>
</dbReference>
<dbReference type="InterPro" id="IPR029069">
    <property type="entry name" value="HotDog_dom_sf"/>
</dbReference>
<dbReference type="GO" id="GO:0019171">
    <property type="term" value="F:(3R)-hydroxyacyl-[acyl-carrier-protein] dehydratase activity"/>
    <property type="evidence" value="ECO:0007669"/>
    <property type="project" value="TreeGrafter"/>
</dbReference>
<dbReference type="SUPFAM" id="SSF54637">
    <property type="entry name" value="Thioesterase/thiol ester dehydrase-isomerase"/>
    <property type="match status" value="1"/>
</dbReference>
<organism evidence="3 4">
    <name type="scientific">Halorientalis pallida</name>
    <dbReference type="NCBI Taxonomy" id="2479928"/>
    <lineage>
        <taxon>Archaea</taxon>
        <taxon>Methanobacteriati</taxon>
        <taxon>Methanobacteriota</taxon>
        <taxon>Stenosarchaea group</taxon>
        <taxon>Halobacteria</taxon>
        <taxon>Halobacteriales</taxon>
        <taxon>Haloarculaceae</taxon>
        <taxon>Halorientalis</taxon>
    </lineage>
</organism>
<feature type="domain" description="CBS" evidence="2">
    <location>
        <begin position="10"/>
        <end position="65"/>
    </location>
</feature>
<feature type="domain" description="CBS" evidence="2">
    <location>
        <begin position="74"/>
        <end position="130"/>
    </location>
</feature>
<sequence>MIPIRVREVMSSPAVTVGPDDSLETAGRLMQKHDIGSVVVTEDGAVQGLIERSDLLDCTLDDIALSDTPVAEVSAPEPPTVTAGTPLREALTVVTSVDERQVPVTDESEVVGVLSTTDVATYLPQLLHRIPTAEEGDALVVPGHNETSYERADWDFEDGGDRPSAVKQGETFQFEKQMADEDVTAFAEASGDTNRLHLEDGFAAETRFGHRIVHGLLVAGTISAAVARLPGTAVYLSQSLSFLEPVAVGESVTAEITASEQLGDDRWRLTTVVRSEDDEVVIDGEATVLLWD</sequence>
<dbReference type="EMBL" id="RDFA01000005">
    <property type="protein sequence ID" value="RXK48003.1"/>
    <property type="molecule type" value="Genomic_DNA"/>
</dbReference>
<evidence type="ECO:0000313" key="4">
    <source>
        <dbReference type="Proteomes" id="UP000289691"/>
    </source>
</evidence>
<dbReference type="InterPro" id="IPR000644">
    <property type="entry name" value="CBS_dom"/>
</dbReference>
<dbReference type="InterPro" id="IPR050965">
    <property type="entry name" value="UPF0336/Enoyl-CoA_hydratase"/>
</dbReference>
<accession>A0A498L0H7</accession>
<dbReference type="SMART" id="SM00116">
    <property type="entry name" value="CBS"/>
    <property type="match status" value="2"/>
</dbReference>
<dbReference type="SUPFAM" id="SSF54631">
    <property type="entry name" value="CBS-domain pair"/>
    <property type="match status" value="1"/>
</dbReference>
<evidence type="ECO:0000256" key="1">
    <source>
        <dbReference type="PROSITE-ProRule" id="PRU00703"/>
    </source>
</evidence>
<dbReference type="Gene3D" id="3.10.580.10">
    <property type="entry name" value="CBS-domain"/>
    <property type="match status" value="1"/>
</dbReference>
<reference evidence="3 4" key="1">
    <citation type="submission" date="2019-01" db="EMBL/GenBank/DDBJ databases">
        <title>Halorientalis sp. F13-25 a new haloarchaeum isolated from hypersaline water.</title>
        <authorList>
            <person name="Ana D.-V."/>
            <person name="Cristina S.-P."/>
            <person name="Antonio V."/>
        </authorList>
    </citation>
    <scope>NUCLEOTIDE SEQUENCE [LARGE SCALE GENOMIC DNA]</scope>
    <source>
        <strain evidence="3 4">F13-25</strain>
    </source>
</reference>
<dbReference type="AlphaFoldDB" id="A0A498L0H7"/>
<evidence type="ECO:0000259" key="2">
    <source>
        <dbReference type="PROSITE" id="PS51371"/>
    </source>
</evidence>
<protein>
    <submittedName>
        <fullName evidence="3">CBS domain-containing protein</fullName>
    </submittedName>
</protein>
<dbReference type="CDD" id="cd03449">
    <property type="entry name" value="R_hydratase"/>
    <property type="match status" value="1"/>
</dbReference>
<proteinExistence type="predicted"/>
<dbReference type="Pfam" id="PF01575">
    <property type="entry name" value="MaoC_dehydratas"/>
    <property type="match status" value="1"/>
</dbReference>